<name>A0A9R1AQ81_TRITD</name>
<reference evidence="3 4" key="1">
    <citation type="submission" date="2017-09" db="EMBL/GenBank/DDBJ databases">
        <authorList>
            <consortium name="International Durum Wheat Genome Sequencing Consortium (IDWGSC)"/>
            <person name="Milanesi L."/>
        </authorList>
    </citation>
    <scope>NUCLEOTIDE SEQUENCE [LARGE SCALE GENOMIC DNA]</scope>
    <source>
        <strain evidence="4">cv. Svevo</strain>
    </source>
</reference>
<evidence type="ECO:0000256" key="1">
    <source>
        <dbReference type="SAM" id="MobiDB-lite"/>
    </source>
</evidence>
<dbReference type="AlphaFoldDB" id="A0A9R1AQ81"/>
<protein>
    <recommendedName>
        <fullName evidence="2">KIB1-4 beta-propeller domain-containing protein</fullName>
    </recommendedName>
</protein>
<evidence type="ECO:0000313" key="3">
    <source>
        <dbReference type="EMBL" id="VAI36120.1"/>
    </source>
</evidence>
<gene>
    <name evidence="3" type="ORF">TRITD_5Bv1G190350</name>
</gene>
<evidence type="ECO:0000259" key="2">
    <source>
        <dbReference type="Pfam" id="PF03478"/>
    </source>
</evidence>
<dbReference type="PANTHER" id="PTHR33110:SF99">
    <property type="entry name" value="DUF295 DOMAIN-CONTAINING PROTEIN"/>
    <property type="match status" value="1"/>
</dbReference>
<dbReference type="InterPro" id="IPR005174">
    <property type="entry name" value="KIB1-4_b-propeller"/>
</dbReference>
<sequence length="428" mass="48366">MASGSRGDMDGRRWSDLPADVLREISGRVRAAAGFVSFHGVCKQWRGSRDPLSRRARATRTQFLPWLLAPPDEEPGHLKFRCVFSKASYRVVPPSPVPRRNWVCRTDGAGVWYLAVDERLRPSLHDPLTGAVAHLPTFPWGEGFNPCGVIFDDGTTFLYSYNGRSGWFRAALLRPGDAEWTAIERTLEAPLIWYREFCATYHGGKIMVTADASLWHVVTPEGDDGDDVLVPRPPPCLPSEEEPSSSRRYSHVLESCGELLWVLVQVQLRSYTPKSGLRPVLSVVVHALGEETTTSPPEKNTPRWVRKDGHGLTDRVLFLGWPNSFAMDASRLLGGRDVDGGCVYFVYRENADLPREREEVGVFRYNLVDDKIKYWYYGRQNNLEIIERLPQGLDEGRCAWLLPQPAIAPIQELNERALKAQELKQQPI</sequence>
<dbReference type="OMA" id="REFCATY"/>
<dbReference type="Proteomes" id="UP000324705">
    <property type="component" value="Chromosome 5B"/>
</dbReference>
<dbReference type="Gramene" id="TRITD5Bv1G190350.1">
    <property type="protein sequence ID" value="TRITD5Bv1G190350.1"/>
    <property type="gene ID" value="TRITD5Bv1G190350"/>
</dbReference>
<proteinExistence type="predicted"/>
<dbReference type="EMBL" id="LT934120">
    <property type="protein sequence ID" value="VAI36120.1"/>
    <property type="molecule type" value="Genomic_DNA"/>
</dbReference>
<keyword evidence="4" id="KW-1185">Reference proteome</keyword>
<evidence type="ECO:0000313" key="4">
    <source>
        <dbReference type="Proteomes" id="UP000324705"/>
    </source>
</evidence>
<feature type="region of interest" description="Disordered" evidence="1">
    <location>
        <begin position="224"/>
        <end position="244"/>
    </location>
</feature>
<feature type="domain" description="KIB1-4 beta-propeller" evidence="2">
    <location>
        <begin position="88"/>
        <end position="363"/>
    </location>
</feature>
<organism evidence="3 4">
    <name type="scientific">Triticum turgidum subsp. durum</name>
    <name type="common">Durum wheat</name>
    <name type="synonym">Triticum durum</name>
    <dbReference type="NCBI Taxonomy" id="4567"/>
    <lineage>
        <taxon>Eukaryota</taxon>
        <taxon>Viridiplantae</taxon>
        <taxon>Streptophyta</taxon>
        <taxon>Embryophyta</taxon>
        <taxon>Tracheophyta</taxon>
        <taxon>Spermatophyta</taxon>
        <taxon>Magnoliopsida</taxon>
        <taxon>Liliopsida</taxon>
        <taxon>Poales</taxon>
        <taxon>Poaceae</taxon>
        <taxon>BOP clade</taxon>
        <taxon>Pooideae</taxon>
        <taxon>Triticodae</taxon>
        <taxon>Triticeae</taxon>
        <taxon>Triticinae</taxon>
        <taxon>Triticum</taxon>
    </lineage>
</organism>
<dbReference type="PANTHER" id="PTHR33110">
    <property type="entry name" value="F-BOX/KELCH-REPEAT PROTEIN-RELATED"/>
    <property type="match status" value="1"/>
</dbReference>
<dbReference type="Pfam" id="PF03478">
    <property type="entry name" value="Beta-prop_KIB1-4"/>
    <property type="match status" value="1"/>
</dbReference>
<accession>A0A9R1AQ81</accession>